<keyword evidence="3" id="KW-1185">Reference proteome</keyword>
<feature type="compositionally biased region" description="Polar residues" evidence="1">
    <location>
        <begin position="70"/>
        <end position="79"/>
    </location>
</feature>
<accession>A0A9R1UFJ3</accession>
<feature type="compositionally biased region" description="Basic and acidic residues" evidence="1">
    <location>
        <begin position="88"/>
        <end position="98"/>
    </location>
</feature>
<gene>
    <name evidence="2" type="ORF">LSAT_V11C900499730</name>
</gene>
<evidence type="ECO:0000313" key="3">
    <source>
        <dbReference type="Proteomes" id="UP000235145"/>
    </source>
</evidence>
<evidence type="ECO:0000313" key="2">
    <source>
        <dbReference type="EMBL" id="KAJ0186337.1"/>
    </source>
</evidence>
<reference evidence="2 3" key="1">
    <citation type="journal article" date="2017" name="Nat. Commun.">
        <title>Genome assembly with in vitro proximity ligation data and whole-genome triplication in lettuce.</title>
        <authorList>
            <person name="Reyes-Chin-Wo S."/>
            <person name="Wang Z."/>
            <person name="Yang X."/>
            <person name="Kozik A."/>
            <person name="Arikit S."/>
            <person name="Song C."/>
            <person name="Xia L."/>
            <person name="Froenicke L."/>
            <person name="Lavelle D.O."/>
            <person name="Truco M.J."/>
            <person name="Xia R."/>
            <person name="Zhu S."/>
            <person name="Xu C."/>
            <person name="Xu H."/>
            <person name="Xu X."/>
            <person name="Cox K."/>
            <person name="Korf I."/>
            <person name="Meyers B.C."/>
            <person name="Michelmore R.W."/>
        </authorList>
    </citation>
    <scope>NUCLEOTIDE SEQUENCE [LARGE SCALE GENOMIC DNA]</scope>
    <source>
        <strain evidence="3">cv. Salinas</strain>
        <tissue evidence="2">Seedlings</tissue>
    </source>
</reference>
<name>A0A9R1UFJ3_LACSA</name>
<sequence length="128" mass="14557">MLIPKGRLVPNYRLKDTEEEVSSQLPVERYRGGVQIPAMPDNYRLKDTEDFALFGIGVESLNDVLDIENPSSIHNTGTDSRGKRLKSKKEMLEKESLKPKRKRGSCKQMASHDKQNCPLKTCISSFNF</sequence>
<evidence type="ECO:0000256" key="1">
    <source>
        <dbReference type="SAM" id="MobiDB-lite"/>
    </source>
</evidence>
<organism evidence="2 3">
    <name type="scientific">Lactuca sativa</name>
    <name type="common">Garden lettuce</name>
    <dbReference type="NCBI Taxonomy" id="4236"/>
    <lineage>
        <taxon>Eukaryota</taxon>
        <taxon>Viridiplantae</taxon>
        <taxon>Streptophyta</taxon>
        <taxon>Embryophyta</taxon>
        <taxon>Tracheophyta</taxon>
        <taxon>Spermatophyta</taxon>
        <taxon>Magnoliopsida</taxon>
        <taxon>eudicotyledons</taxon>
        <taxon>Gunneridae</taxon>
        <taxon>Pentapetalae</taxon>
        <taxon>asterids</taxon>
        <taxon>campanulids</taxon>
        <taxon>Asterales</taxon>
        <taxon>Asteraceae</taxon>
        <taxon>Cichorioideae</taxon>
        <taxon>Cichorieae</taxon>
        <taxon>Lactucinae</taxon>
        <taxon>Lactuca</taxon>
    </lineage>
</organism>
<comment type="caution">
    <text evidence="2">The sequence shown here is derived from an EMBL/GenBank/DDBJ whole genome shotgun (WGS) entry which is preliminary data.</text>
</comment>
<protein>
    <submittedName>
        <fullName evidence="2">Uncharacterized protein</fullName>
    </submittedName>
</protein>
<dbReference type="Proteomes" id="UP000235145">
    <property type="component" value="Unassembled WGS sequence"/>
</dbReference>
<dbReference type="EMBL" id="NBSK02000009">
    <property type="protein sequence ID" value="KAJ0186337.1"/>
    <property type="molecule type" value="Genomic_DNA"/>
</dbReference>
<dbReference type="AlphaFoldDB" id="A0A9R1UFJ3"/>
<proteinExistence type="predicted"/>
<feature type="region of interest" description="Disordered" evidence="1">
    <location>
        <begin position="70"/>
        <end position="111"/>
    </location>
</feature>